<dbReference type="InterPro" id="IPR036938">
    <property type="entry name" value="PAP2/HPO_sf"/>
</dbReference>
<dbReference type="InterPro" id="IPR000326">
    <property type="entry name" value="PAP2/HPO"/>
</dbReference>
<feature type="transmembrane region" description="Helical" evidence="1">
    <location>
        <begin position="7"/>
        <end position="24"/>
    </location>
</feature>
<keyword evidence="1" id="KW-1133">Transmembrane helix</keyword>
<dbReference type="Proteomes" id="UP000484547">
    <property type="component" value="Unassembled WGS sequence"/>
</dbReference>
<evidence type="ECO:0000313" key="4">
    <source>
        <dbReference type="EMBL" id="MTU04214.1"/>
    </source>
</evidence>
<feature type="transmembrane region" description="Helical" evidence="1">
    <location>
        <begin position="61"/>
        <end position="79"/>
    </location>
</feature>
<reference evidence="5 6" key="1">
    <citation type="journal article" date="2019" name="Nat. Med.">
        <title>A library of human gut bacterial isolates paired with longitudinal multiomics data enables mechanistic microbiome research.</title>
        <authorList>
            <person name="Poyet M."/>
            <person name="Groussin M."/>
            <person name="Gibbons S.M."/>
            <person name="Avila-Pacheco J."/>
            <person name="Jiang X."/>
            <person name="Kearney S.M."/>
            <person name="Perrotta A.R."/>
            <person name="Berdy B."/>
            <person name="Zhao S."/>
            <person name="Lieberman T.D."/>
            <person name="Swanson P.K."/>
            <person name="Smith M."/>
            <person name="Roesemann S."/>
            <person name="Alexander J.E."/>
            <person name="Rich S.A."/>
            <person name="Livny J."/>
            <person name="Vlamakis H."/>
            <person name="Clish C."/>
            <person name="Bullock K."/>
            <person name="Deik A."/>
            <person name="Scott J."/>
            <person name="Pierce K.A."/>
            <person name="Xavier R.J."/>
            <person name="Alm E.J."/>
        </authorList>
    </citation>
    <scope>NUCLEOTIDE SEQUENCE [LARGE SCALE GENOMIC DNA]</scope>
    <source>
        <strain evidence="3 6">BIOML-A13</strain>
        <strain evidence="4 5">BIOML-A3</strain>
    </source>
</reference>
<sequence>MGKNLGKIIFLNAVGLTIFFSWYLPAEHGFWFTLDKSIFYYFNEQLQPESSFTYFVGLTNVRHFDIISLMAMLALYGYYYSKQDHLGKRKMWFIGVTMLFFAVILNQLGHLIPVQRCSPTGFFENIHRVSKMLVFKTKDYSGDSFPGDHGLMLMIYAGFMLRYFGKKAFAVSCIILIIFMLPRIMAGAHWFTDIAVGSLSISLVGLSWVLLTPVSDKCIDFFNKIFPDKAVK</sequence>
<evidence type="ECO:0000256" key="1">
    <source>
        <dbReference type="SAM" id="Phobius"/>
    </source>
</evidence>
<protein>
    <submittedName>
        <fullName evidence="3">Phosphatase PAP2 family protein</fullName>
    </submittedName>
</protein>
<name>A0A7X2XG66_9FIRM</name>
<dbReference type="Proteomes" id="UP000443070">
    <property type="component" value="Unassembled WGS sequence"/>
</dbReference>
<comment type="caution">
    <text evidence="3">The sequence shown here is derived from an EMBL/GenBank/DDBJ whole genome shotgun (WGS) entry which is preliminary data.</text>
</comment>
<evidence type="ECO:0000313" key="5">
    <source>
        <dbReference type="Proteomes" id="UP000443070"/>
    </source>
</evidence>
<dbReference type="RefSeq" id="WP_173020361.1">
    <property type="nucleotide sequence ID" value="NZ_WNBG01000004.1"/>
</dbReference>
<organism evidence="3 6">
    <name type="scientific">Phascolarctobacterium faecium</name>
    <dbReference type="NCBI Taxonomy" id="33025"/>
    <lineage>
        <taxon>Bacteria</taxon>
        <taxon>Bacillati</taxon>
        <taxon>Bacillota</taxon>
        <taxon>Negativicutes</taxon>
        <taxon>Acidaminococcales</taxon>
        <taxon>Acidaminococcaceae</taxon>
        <taxon>Phascolarctobacterium</taxon>
    </lineage>
</organism>
<evidence type="ECO:0000313" key="3">
    <source>
        <dbReference type="EMBL" id="MTT76150.1"/>
    </source>
</evidence>
<feature type="transmembrane region" description="Helical" evidence="1">
    <location>
        <begin position="91"/>
        <end position="112"/>
    </location>
</feature>
<feature type="domain" description="Phosphatidic acid phosphatase type 2/haloperoxidase" evidence="2">
    <location>
        <begin position="94"/>
        <end position="209"/>
    </location>
</feature>
<proteinExistence type="predicted"/>
<dbReference type="AlphaFoldDB" id="A0A7X2XG66"/>
<dbReference type="Pfam" id="PF01569">
    <property type="entry name" value="PAP2"/>
    <property type="match status" value="1"/>
</dbReference>
<accession>A0A7X2XG66</accession>
<gene>
    <name evidence="3" type="ORF">GMD11_07725</name>
    <name evidence="4" type="ORF">GMD18_07380</name>
</gene>
<feature type="transmembrane region" description="Helical" evidence="1">
    <location>
        <begin position="144"/>
        <end position="161"/>
    </location>
</feature>
<feature type="transmembrane region" description="Helical" evidence="1">
    <location>
        <begin position="168"/>
        <end position="188"/>
    </location>
</feature>
<dbReference type="SMART" id="SM00014">
    <property type="entry name" value="acidPPc"/>
    <property type="match status" value="1"/>
</dbReference>
<keyword evidence="1" id="KW-0812">Transmembrane</keyword>
<dbReference type="EMBL" id="WNBW01000004">
    <property type="protein sequence ID" value="MTU04214.1"/>
    <property type="molecule type" value="Genomic_DNA"/>
</dbReference>
<dbReference type="EMBL" id="WNBM01000004">
    <property type="protein sequence ID" value="MTT76150.1"/>
    <property type="molecule type" value="Genomic_DNA"/>
</dbReference>
<feature type="transmembrane region" description="Helical" evidence="1">
    <location>
        <begin position="194"/>
        <end position="214"/>
    </location>
</feature>
<keyword evidence="1" id="KW-0472">Membrane</keyword>
<evidence type="ECO:0000259" key="2">
    <source>
        <dbReference type="SMART" id="SM00014"/>
    </source>
</evidence>
<dbReference type="Gene3D" id="1.20.144.10">
    <property type="entry name" value="Phosphatidic acid phosphatase type 2/haloperoxidase"/>
    <property type="match status" value="1"/>
</dbReference>
<evidence type="ECO:0000313" key="6">
    <source>
        <dbReference type="Proteomes" id="UP000484547"/>
    </source>
</evidence>
<dbReference type="SUPFAM" id="SSF48317">
    <property type="entry name" value="Acid phosphatase/Vanadium-dependent haloperoxidase"/>
    <property type="match status" value="1"/>
</dbReference>
<keyword evidence="5" id="KW-1185">Reference proteome</keyword>